<dbReference type="GO" id="GO:0010001">
    <property type="term" value="P:glial cell differentiation"/>
    <property type="evidence" value="ECO:0007669"/>
    <property type="project" value="TreeGrafter"/>
</dbReference>
<dbReference type="GeneTree" id="ENSGT00940000156102"/>
<dbReference type="GO" id="GO:0007417">
    <property type="term" value="P:central nervous system development"/>
    <property type="evidence" value="ECO:0007669"/>
    <property type="project" value="TreeGrafter"/>
</dbReference>
<dbReference type="PANTHER" id="PTHR22804:SF6">
    <property type="entry name" value="VERSICAN CORE PROTEIN"/>
    <property type="match status" value="1"/>
</dbReference>
<dbReference type="Ensembl" id="ENSOMET00000010800.1">
    <property type="protein sequence ID" value="ENSOMEP00000023992.1"/>
    <property type="gene ID" value="ENSOMEG00000004373.1"/>
</dbReference>
<dbReference type="Pfam" id="PF00059">
    <property type="entry name" value="Lectin_C"/>
    <property type="match status" value="1"/>
</dbReference>
<feature type="domain" description="C-type lectin" evidence="3">
    <location>
        <begin position="71"/>
        <end position="140"/>
    </location>
</feature>
<proteinExistence type="predicted"/>
<accession>A0A3B3D1J0</accession>
<evidence type="ECO:0000313" key="4">
    <source>
        <dbReference type="Ensembl" id="ENSOMEP00000023992.1"/>
    </source>
</evidence>
<keyword evidence="2" id="KW-0964">Secreted</keyword>
<dbReference type="GO" id="GO:0001501">
    <property type="term" value="P:skeletal system development"/>
    <property type="evidence" value="ECO:0007669"/>
    <property type="project" value="TreeGrafter"/>
</dbReference>
<evidence type="ECO:0000259" key="3">
    <source>
        <dbReference type="PROSITE" id="PS50041"/>
    </source>
</evidence>
<keyword evidence="5" id="KW-1185">Reference proteome</keyword>
<dbReference type="STRING" id="30732.ENSOMEP00000023992"/>
<dbReference type="AlphaFoldDB" id="A0A3B3D1J0"/>
<protein>
    <recommendedName>
        <fullName evidence="3">C-type lectin domain-containing protein</fullName>
    </recommendedName>
</protein>
<dbReference type="SMART" id="SM00034">
    <property type="entry name" value="CLECT"/>
    <property type="match status" value="1"/>
</dbReference>
<dbReference type="GO" id="GO:0002052">
    <property type="term" value="P:positive regulation of neuroblast proliferation"/>
    <property type="evidence" value="ECO:0007669"/>
    <property type="project" value="TreeGrafter"/>
</dbReference>
<dbReference type="SUPFAM" id="SSF56436">
    <property type="entry name" value="C-type lectin-like"/>
    <property type="match status" value="1"/>
</dbReference>
<sequence length="170" mass="19486">KKPEEICLTSSRLVSQRPKMWTTQPPFTTTSEILTWRRRLPHPHGGLRGVSELGAVLSADTEVCGSGWQKFQSHCYKYFKHRRPWEAAERECRLQGAHLTSILSQEEQTFVNRLGGDYQWIGLSDKMFERDFRWTDGQPMVSHVCGQQKEQSAAATRTSQTLQRGDPSCC</sequence>
<dbReference type="InterPro" id="IPR016187">
    <property type="entry name" value="CTDL_fold"/>
</dbReference>
<comment type="subcellular location">
    <subcellularLocation>
        <location evidence="1">Secreted</location>
        <location evidence="1">Extracellular space</location>
        <location evidence="1">Extracellular matrix</location>
    </subcellularLocation>
</comment>
<dbReference type="GO" id="GO:0072534">
    <property type="term" value="C:perineuronal net"/>
    <property type="evidence" value="ECO:0007669"/>
    <property type="project" value="TreeGrafter"/>
</dbReference>
<organism evidence="4 5">
    <name type="scientific">Oryzias melastigma</name>
    <name type="common">Marine medaka</name>
    <dbReference type="NCBI Taxonomy" id="30732"/>
    <lineage>
        <taxon>Eukaryota</taxon>
        <taxon>Metazoa</taxon>
        <taxon>Chordata</taxon>
        <taxon>Craniata</taxon>
        <taxon>Vertebrata</taxon>
        <taxon>Euteleostomi</taxon>
        <taxon>Actinopterygii</taxon>
        <taxon>Neopterygii</taxon>
        <taxon>Teleostei</taxon>
        <taxon>Neoteleostei</taxon>
        <taxon>Acanthomorphata</taxon>
        <taxon>Ovalentaria</taxon>
        <taxon>Atherinomorphae</taxon>
        <taxon>Beloniformes</taxon>
        <taxon>Adrianichthyidae</taxon>
        <taxon>Oryziinae</taxon>
        <taxon>Oryzias</taxon>
    </lineage>
</organism>
<dbReference type="PANTHER" id="PTHR22804">
    <property type="entry name" value="AGGRECAN/VERSICAN PROTEOGLYCAN"/>
    <property type="match status" value="1"/>
</dbReference>
<dbReference type="InterPro" id="IPR016186">
    <property type="entry name" value="C-type_lectin-like/link_sf"/>
</dbReference>
<dbReference type="InterPro" id="IPR050691">
    <property type="entry name" value="Hyaluronan_bind_Proteoglycan"/>
</dbReference>
<evidence type="ECO:0000313" key="5">
    <source>
        <dbReference type="Proteomes" id="UP000261560"/>
    </source>
</evidence>
<dbReference type="Gene3D" id="3.10.100.10">
    <property type="entry name" value="Mannose-Binding Protein A, subunit A"/>
    <property type="match status" value="1"/>
</dbReference>
<dbReference type="PROSITE" id="PS50041">
    <property type="entry name" value="C_TYPE_LECTIN_2"/>
    <property type="match status" value="1"/>
</dbReference>
<dbReference type="GO" id="GO:0045202">
    <property type="term" value="C:synapse"/>
    <property type="evidence" value="ECO:0007669"/>
    <property type="project" value="TreeGrafter"/>
</dbReference>
<dbReference type="InterPro" id="IPR001304">
    <property type="entry name" value="C-type_lectin-like"/>
</dbReference>
<dbReference type="PaxDb" id="30732-ENSOMEP00000023992"/>
<name>A0A3B3D1J0_ORYME</name>
<keyword evidence="2" id="KW-0272">Extracellular matrix</keyword>
<reference evidence="4" key="2">
    <citation type="submission" date="2025-09" db="UniProtKB">
        <authorList>
            <consortium name="Ensembl"/>
        </authorList>
    </citation>
    <scope>IDENTIFICATION</scope>
</reference>
<reference evidence="4" key="1">
    <citation type="submission" date="2025-08" db="UniProtKB">
        <authorList>
            <consortium name="Ensembl"/>
        </authorList>
    </citation>
    <scope>IDENTIFICATION</scope>
</reference>
<evidence type="ECO:0000256" key="2">
    <source>
        <dbReference type="ARBA" id="ARBA00022530"/>
    </source>
</evidence>
<dbReference type="Proteomes" id="UP000261560">
    <property type="component" value="Unplaced"/>
</dbReference>
<evidence type="ECO:0000256" key="1">
    <source>
        <dbReference type="ARBA" id="ARBA00004498"/>
    </source>
</evidence>
<dbReference type="GO" id="GO:0005615">
    <property type="term" value="C:extracellular space"/>
    <property type="evidence" value="ECO:0007669"/>
    <property type="project" value="TreeGrafter"/>
</dbReference>